<dbReference type="PANTHER" id="PTHR15496">
    <property type="entry name" value="GENERAL TRANSCRIPTION FACTOR 3C POLYPEPTIDE 4 FAMILY"/>
    <property type="match status" value="1"/>
</dbReference>
<dbReference type="GO" id="GO:0006384">
    <property type="term" value="P:transcription initiation at RNA polymerase III promoter"/>
    <property type="evidence" value="ECO:0007669"/>
    <property type="project" value="InterPro"/>
</dbReference>
<evidence type="ECO:0000313" key="2">
    <source>
        <dbReference type="Proteomes" id="UP000265566"/>
    </source>
</evidence>
<accession>A0A396HZL6</accession>
<proteinExistence type="predicted"/>
<dbReference type="EMBL" id="PSQE01000005">
    <property type="protein sequence ID" value="RHN56855.1"/>
    <property type="molecule type" value="Genomic_DNA"/>
</dbReference>
<dbReference type="Proteomes" id="UP000265566">
    <property type="component" value="Chromosome 5"/>
</dbReference>
<dbReference type="InterPro" id="IPR044230">
    <property type="entry name" value="GTF3C4"/>
</dbReference>
<dbReference type="GO" id="GO:0000127">
    <property type="term" value="C:transcription factor TFIIIC complex"/>
    <property type="evidence" value="ECO:0007669"/>
    <property type="project" value="InterPro"/>
</dbReference>
<comment type="caution">
    <text evidence="1">The sequence shown here is derived from an EMBL/GenBank/DDBJ whole genome shotgun (WGS) entry which is preliminary data.</text>
</comment>
<reference evidence="2" key="1">
    <citation type="journal article" date="2018" name="Nat. Plants">
        <title>Whole-genome landscape of Medicago truncatula symbiotic genes.</title>
        <authorList>
            <person name="Pecrix Y."/>
            <person name="Staton S.E."/>
            <person name="Sallet E."/>
            <person name="Lelandais-Briere C."/>
            <person name="Moreau S."/>
            <person name="Carrere S."/>
            <person name="Blein T."/>
            <person name="Jardinaud M.F."/>
            <person name="Latrasse D."/>
            <person name="Zouine M."/>
            <person name="Zahm M."/>
            <person name="Kreplak J."/>
            <person name="Mayjonade B."/>
            <person name="Satge C."/>
            <person name="Perez M."/>
            <person name="Cauet S."/>
            <person name="Marande W."/>
            <person name="Chantry-Darmon C."/>
            <person name="Lopez-Roques C."/>
            <person name="Bouchez O."/>
            <person name="Berard A."/>
            <person name="Debelle F."/>
            <person name="Munos S."/>
            <person name="Bendahmane A."/>
            <person name="Berges H."/>
            <person name="Niebel A."/>
            <person name="Buitink J."/>
            <person name="Frugier F."/>
            <person name="Benhamed M."/>
            <person name="Crespi M."/>
            <person name="Gouzy J."/>
            <person name="Gamas P."/>
        </authorList>
    </citation>
    <scope>NUCLEOTIDE SEQUENCE [LARGE SCALE GENOMIC DNA]</scope>
    <source>
        <strain evidence="2">cv. Jemalong A17</strain>
    </source>
</reference>
<protein>
    <submittedName>
        <fullName evidence="1">Uncharacterized protein</fullName>
    </submittedName>
</protein>
<dbReference type="Gramene" id="rna32314">
    <property type="protein sequence ID" value="RHN56855.1"/>
    <property type="gene ID" value="gene32314"/>
</dbReference>
<name>A0A396HZL6_MEDTR</name>
<dbReference type="GO" id="GO:0004402">
    <property type="term" value="F:histone acetyltransferase activity"/>
    <property type="evidence" value="ECO:0007669"/>
    <property type="project" value="InterPro"/>
</dbReference>
<gene>
    <name evidence="1" type="ORF">MtrunA17_Chr5g0433981</name>
</gene>
<dbReference type="PANTHER" id="PTHR15496:SF2">
    <property type="entry name" value="GENERAL TRANSCRIPTION FACTOR 3C POLYPEPTIDE 4"/>
    <property type="match status" value="1"/>
</dbReference>
<dbReference type="AlphaFoldDB" id="A0A396HZL6"/>
<evidence type="ECO:0000313" key="1">
    <source>
        <dbReference type="EMBL" id="RHN56855.1"/>
    </source>
</evidence>
<organism evidence="1 2">
    <name type="scientific">Medicago truncatula</name>
    <name type="common">Barrel medic</name>
    <name type="synonym">Medicago tribuloides</name>
    <dbReference type="NCBI Taxonomy" id="3880"/>
    <lineage>
        <taxon>Eukaryota</taxon>
        <taxon>Viridiplantae</taxon>
        <taxon>Streptophyta</taxon>
        <taxon>Embryophyta</taxon>
        <taxon>Tracheophyta</taxon>
        <taxon>Spermatophyta</taxon>
        <taxon>Magnoliopsida</taxon>
        <taxon>eudicotyledons</taxon>
        <taxon>Gunneridae</taxon>
        <taxon>Pentapetalae</taxon>
        <taxon>rosids</taxon>
        <taxon>fabids</taxon>
        <taxon>Fabales</taxon>
        <taxon>Fabaceae</taxon>
        <taxon>Papilionoideae</taxon>
        <taxon>50 kb inversion clade</taxon>
        <taxon>NPAAA clade</taxon>
        <taxon>Hologalegina</taxon>
        <taxon>IRL clade</taxon>
        <taxon>Trifolieae</taxon>
        <taxon>Medicago</taxon>
    </lineage>
</organism>
<sequence>MGPTPLQSAMLMGSPCFPNAISWSDDNLIAVASAHFVTILVCTFPLCFRPDMPNGPRGLIKVLPRQPLILGFLQRQGTHLFVTLVQRIYKQPVFLLIFTK</sequence>